<sequence length="202" mass="22484">MDPKETKETRGSRSFRPGTQRRPRSSGPSRTSWTEGGPGANGPKGYAGQRGEKGRPYSPYTQRALFSLKREINNIPENDQAIEFNSPILPDPAPQPQLVSSTNGTFICKTQGVYFFSFHISVRSRVCLKLLKNQDVHMNLCDTSEGYLVTSGSAVLPYRLETAFLYRPHDTTISGLLHRAATPSLASSSTLLYRPLSYWVNQ</sequence>
<organism evidence="6 7">
    <name type="scientific">Mugilogobius chulae</name>
    <name type="common">yellowstripe goby</name>
    <dbReference type="NCBI Taxonomy" id="88201"/>
    <lineage>
        <taxon>Eukaryota</taxon>
        <taxon>Metazoa</taxon>
        <taxon>Chordata</taxon>
        <taxon>Craniata</taxon>
        <taxon>Vertebrata</taxon>
        <taxon>Euteleostomi</taxon>
        <taxon>Actinopterygii</taxon>
        <taxon>Neopterygii</taxon>
        <taxon>Teleostei</taxon>
        <taxon>Neoteleostei</taxon>
        <taxon>Acanthomorphata</taxon>
        <taxon>Gobiaria</taxon>
        <taxon>Gobiiformes</taxon>
        <taxon>Gobioidei</taxon>
        <taxon>Gobiidae</taxon>
        <taxon>Gobionellinae</taxon>
        <taxon>Mugilogobius</taxon>
    </lineage>
</organism>
<protein>
    <recommendedName>
        <fullName evidence="5">C1q domain-containing protein</fullName>
    </recommendedName>
</protein>
<dbReference type="Pfam" id="PF00386">
    <property type="entry name" value="C1q"/>
    <property type="match status" value="1"/>
</dbReference>
<name>A0AAW0NGN4_9GOBI</name>
<dbReference type="SMART" id="SM00110">
    <property type="entry name" value="C1Q"/>
    <property type="match status" value="1"/>
</dbReference>
<evidence type="ECO:0000256" key="1">
    <source>
        <dbReference type="ARBA" id="ARBA00004498"/>
    </source>
</evidence>
<dbReference type="Proteomes" id="UP001460270">
    <property type="component" value="Unassembled WGS sequence"/>
</dbReference>
<evidence type="ECO:0000256" key="3">
    <source>
        <dbReference type="ARBA" id="ARBA00022530"/>
    </source>
</evidence>
<evidence type="ECO:0000313" key="7">
    <source>
        <dbReference type="Proteomes" id="UP001460270"/>
    </source>
</evidence>
<proteinExistence type="predicted"/>
<dbReference type="AlphaFoldDB" id="A0AAW0NGN4"/>
<dbReference type="InterPro" id="IPR001073">
    <property type="entry name" value="C1q_dom"/>
</dbReference>
<dbReference type="EMBL" id="JBBPFD010000014">
    <property type="protein sequence ID" value="KAK7899430.1"/>
    <property type="molecule type" value="Genomic_DNA"/>
</dbReference>
<dbReference type="PANTHER" id="PTHR15427:SF43">
    <property type="entry name" value="COMPLEMENT COMPONENT 1, Q SUBCOMPONENT, B CHAIN PRECURSOR"/>
    <property type="match status" value="1"/>
</dbReference>
<comment type="subcellular location">
    <subcellularLocation>
        <location evidence="1">Secreted</location>
        <location evidence="1">Extracellular space</location>
        <location evidence="1">Extracellular matrix</location>
    </subcellularLocation>
</comment>
<feature type="domain" description="C1q" evidence="5">
    <location>
        <begin position="57"/>
        <end position="180"/>
    </location>
</feature>
<reference evidence="7" key="1">
    <citation type="submission" date="2024-04" db="EMBL/GenBank/DDBJ databases">
        <title>Salinicola lusitanus LLJ914,a marine bacterium isolated from the Okinawa Trough.</title>
        <authorList>
            <person name="Li J."/>
        </authorList>
    </citation>
    <scope>NUCLEOTIDE SEQUENCE [LARGE SCALE GENOMIC DNA]</scope>
</reference>
<keyword evidence="3" id="KW-0272">Extracellular matrix</keyword>
<dbReference type="PANTHER" id="PTHR15427">
    <property type="entry name" value="EMILIN ELASTIN MICROFIBRIL INTERFACE-LOCATED PROTEIN ELASTIN MICROFIBRIL INTERFACER"/>
    <property type="match status" value="1"/>
</dbReference>
<evidence type="ECO:0000256" key="2">
    <source>
        <dbReference type="ARBA" id="ARBA00022525"/>
    </source>
</evidence>
<evidence type="ECO:0000259" key="5">
    <source>
        <dbReference type="SMART" id="SM00110"/>
    </source>
</evidence>
<feature type="region of interest" description="Disordered" evidence="4">
    <location>
        <begin position="1"/>
        <end position="58"/>
    </location>
</feature>
<dbReference type="Gene3D" id="2.60.120.40">
    <property type="match status" value="1"/>
</dbReference>
<evidence type="ECO:0000313" key="6">
    <source>
        <dbReference type="EMBL" id="KAK7899430.1"/>
    </source>
</evidence>
<dbReference type="SUPFAM" id="SSF49842">
    <property type="entry name" value="TNF-like"/>
    <property type="match status" value="1"/>
</dbReference>
<comment type="caution">
    <text evidence="6">The sequence shown here is derived from an EMBL/GenBank/DDBJ whole genome shotgun (WGS) entry which is preliminary data.</text>
</comment>
<feature type="compositionally biased region" description="Basic and acidic residues" evidence="4">
    <location>
        <begin position="1"/>
        <end position="11"/>
    </location>
</feature>
<evidence type="ECO:0000256" key="4">
    <source>
        <dbReference type="SAM" id="MobiDB-lite"/>
    </source>
</evidence>
<gene>
    <name evidence="6" type="ORF">WMY93_020283</name>
</gene>
<keyword evidence="2" id="KW-0964">Secreted</keyword>
<keyword evidence="7" id="KW-1185">Reference proteome</keyword>
<dbReference type="InterPro" id="IPR050392">
    <property type="entry name" value="Collagen/C1q_domain"/>
</dbReference>
<accession>A0AAW0NGN4</accession>
<dbReference type="InterPro" id="IPR008983">
    <property type="entry name" value="Tumour_necrosis_fac-like_dom"/>
</dbReference>